<dbReference type="PANTHER" id="PTHR31719:SF148">
    <property type="entry name" value="NAC TRANSCRIPTION FACTOR 25"/>
    <property type="match status" value="1"/>
</dbReference>
<evidence type="ECO:0000256" key="4">
    <source>
        <dbReference type="ARBA" id="ARBA00023242"/>
    </source>
</evidence>
<dbReference type="SUPFAM" id="SSF101941">
    <property type="entry name" value="NAC domain"/>
    <property type="match status" value="1"/>
</dbReference>
<evidence type="ECO:0000256" key="1">
    <source>
        <dbReference type="ARBA" id="ARBA00023015"/>
    </source>
</evidence>
<dbReference type="GO" id="GO:0006355">
    <property type="term" value="P:regulation of DNA-templated transcription"/>
    <property type="evidence" value="ECO:0007669"/>
    <property type="project" value="InterPro"/>
</dbReference>
<evidence type="ECO:0000259" key="5">
    <source>
        <dbReference type="PROSITE" id="PS51005"/>
    </source>
</evidence>
<evidence type="ECO:0000313" key="6">
    <source>
        <dbReference type="EMBL" id="UBT01648.1"/>
    </source>
</evidence>
<keyword evidence="4" id="KW-0539">Nucleus</keyword>
<dbReference type="GO" id="GO:0048731">
    <property type="term" value="P:system development"/>
    <property type="evidence" value="ECO:0007669"/>
    <property type="project" value="TreeGrafter"/>
</dbReference>
<organism evidence="6">
    <name type="scientific">Litchi chinensis</name>
    <name type="common">Lychee</name>
    <dbReference type="NCBI Taxonomy" id="151069"/>
    <lineage>
        <taxon>Eukaryota</taxon>
        <taxon>Viridiplantae</taxon>
        <taxon>Streptophyta</taxon>
        <taxon>Embryophyta</taxon>
        <taxon>Tracheophyta</taxon>
        <taxon>Spermatophyta</taxon>
        <taxon>Magnoliopsida</taxon>
        <taxon>eudicotyledons</taxon>
        <taxon>Gunneridae</taxon>
        <taxon>Pentapetalae</taxon>
        <taxon>rosids</taxon>
        <taxon>malvids</taxon>
        <taxon>Sapindales</taxon>
        <taxon>Sapindaceae</taxon>
        <taxon>Litchi</taxon>
    </lineage>
</organism>
<protein>
    <submittedName>
        <fullName evidence="6">NAC transcription factor 44</fullName>
    </submittedName>
</protein>
<accession>A0A8K1HZM1</accession>
<name>A0A8K1HZM1_LITCN</name>
<dbReference type="Pfam" id="PF02365">
    <property type="entry name" value="NAM"/>
    <property type="match status" value="1"/>
</dbReference>
<dbReference type="InterPro" id="IPR003441">
    <property type="entry name" value="NAC-dom"/>
</dbReference>
<keyword evidence="2" id="KW-0238">DNA-binding</keyword>
<dbReference type="Gene3D" id="2.170.150.80">
    <property type="entry name" value="NAC domain"/>
    <property type="match status" value="1"/>
</dbReference>
<sequence length="226" mass="26070">MENNNVTRSSNNAGLPVGFRFDPTDNKLLVNYLFKKVHGNPLPSPTSIIDCDVYGGGRAWKRLFEESEEDNLYFFTRLKKKHENGKSMEWGTWRGQNGKEIYGYNGDQKVKIGGKRSFSFIPKNGVQEMRDRWVMHEYRLDGCLLDDQNNNSWCTWFAGSSIRRANEQGMRETMMIDDNGAAGGVKKCVAKSIQPIKATARKFHQHFRVRIHRFTFSFSLNVVCVR</sequence>
<dbReference type="EMBL" id="MT275532">
    <property type="protein sequence ID" value="UBT01648.1"/>
    <property type="molecule type" value="mRNA"/>
</dbReference>
<proteinExistence type="evidence at transcript level"/>
<dbReference type="PROSITE" id="PS51005">
    <property type="entry name" value="NAC"/>
    <property type="match status" value="1"/>
</dbReference>
<dbReference type="InterPro" id="IPR036093">
    <property type="entry name" value="NAC_dom_sf"/>
</dbReference>
<dbReference type="GO" id="GO:0003677">
    <property type="term" value="F:DNA binding"/>
    <property type="evidence" value="ECO:0007669"/>
    <property type="project" value="UniProtKB-KW"/>
</dbReference>
<dbReference type="PANTHER" id="PTHR31719">
    <property type="entry name" value="NAC TRANSCRIPTION FACTOR 56"/>
    <property type="match status" value="1"/>
</dbReference>
<keyword evidence="1" id="KW-0805">Transcription regulation</keyword>
<evidence type="ECO:0000256" key="2">
    <source>
        <dbReference type="ARBA" id="ARBA00023125"/>
    </source>
</evidence>
<keyword evidence="3" id="KW-0804">Transcription</keyword>
<reference evidence="6" key="1">
    <citation type="submission" date="2020-03" db="EMBL/GenBank/DDBJ databases">
        <title>LcNAC40-LcVPE regulatory module contributes to fruit abscission by promoting autolytic programmed cell death in litchi.</title>
        <authorList>
            <person name="Li C."/>
            <person name="Ning X."/>
            <person name="Zhao M."/>
            <person name="Wen Z."/>
            <person name="Kou L."/>
            <person name="Ma X."/>
            <person name="Peng M."/>
            <person name="Yang Y."/>
            <person name="Wu H."/>
            <person name="Li J."/>
        </authorList>
    </citation>
    <scope>NUCLEOTIDE SEQUENCE</scope>
</reference>
<evidence type="ECO:0000256" key="3">
    <source>
        <dbReference type="ARBA" id="ARBA00023163"/>
    </source>
</evidence>
<feature type="domain" description="NAC" evidence="5">
    <location>
        <begin position="15"/>
        <end position="159"/>
    </location>
</feature>
<dbReference type="AlphaFoldDB" id="A0A8K1HZM1"/>